<dbReference type="InterPro" id="IPR000178">
    <property type="entry name" value="TF_IF2_bacterial-like"/>
</dbReference>
<dbReference type="CDD" id="cd01887">
    <property type="entry name" value="IF2_eIF5B"/>
    <property type="match status" value="1"/>
</dbReference>
<evidence type="ECO:0000256" key="5">
    <source>
        <dbReference type="ARBA" id="ARBA00022917"/>
    </source>
</evidence>
<feature type="domain" description="Tr-type G" evidence="9">
    <location>
        <begin position="9"/>
        <end position="182"/>
    </location>
</feature>
<gene>
    <name evidence="10" type="ORF">A2765_01720</name>
</gene>
<protein>
    <recommendedName>
        <fullName evidence="2 7">Translation initiation factor IF-2</fullName>
    </recommendedName>
</protein>
<dbReference type="SUPFAM" id="SSF52540">
    <property type="entry name" value="P-loop containing nucleoside triphosphate hydrolases"/>
    <property type="match status" value="1"/>
</dbReference>
<comment type="similarity">
    <text evidence="1 8">Belongs to the TRAFAC class translation factor GTPase superfamily. Classic translation factor GTPase family. IF-2 subfamily.</text>
</comment>
<dbReference type="PANTHER" id="PTHR43381:SF4">
    <property type="entry name" value="EUKARYOTIC TRANSLATION INITIATION FACTOR 5B"/>
    <property type="match status" value="1"/>
</dbReference>
<dbReference type="Gene3D" id="3.40.50.300">
    <property type="entry name" value="P-loop containing nucleotide triphosphate hydrolases"/>
    <property type="match status" value="1"/>
</dbReference>
<dbReference type="NCBIfam" id="TIGR00231">
    <property type="entry name" value="small_GTP"/>
    <property type="match status" value="1"/>
</dbReference>
<dbReference type="NCBIfam" id="TIGR00487">
    <property type="entry name" value="IF-2"/>
    <property type="match status" value="1"/>
</dbReference>
<dbReference type="InterPro" id="IPR027417">
    <property type="entry name" value="P-loop_NTPase"/>
</dbReference>
<evidence type="ECO:0000256" key="3">
    <source>
        <dbReference type="ARBA" id="ARBA00022540"/>
    </source>
</evidence>
<evidence type="ECO:0000256" key="2">
    <source>
        <dbReference type="ARBA" id="ARBA00020675"/>
    </source>
</evidence>
<dbReference type="InterPro" id="IPR009000">
    <property type="entry name" value="Transl_B-barrel_sf"/>
</dbReference>
<dbReference type="Pfam" id="PF00009">
    <property type="entry name" value="GTP_EFTU"/>
    <property type="match status" value="1"/>
</dbReference>
<dbReference type="InterPro" id="IPR023115">
    <property type="entry name" value="TIF_IF2_dom3"/>
</dbReference>
<evidence type="ECO:0000256" key="7">
    <source>
        <dbReference type="NCBIfam" id="TIGR00487"/>
    </source>
</evidence>
<dbReference type="PROSITE" id="PS51722">
    <property type="entry name" value="G_TR_2"/>
    <property type="match status" value="1"/>
</dbReference>
<keyword evidence="4" id="KW-0547">Nucleotide-binding</keyword>
<evidence type="ECO:0000256" key="6">
    <source>
        <dbReference type="ARBA" id="ARBA00023134"/>
    </source>
</evidence>
<dbReference type="GO" id="GO:0003743">
    <property type="term" value="F:translation initiation factor activity"/>
    <property type="evidence" value="ECO:0007669"/>
    <property type="project" value="UniProtKB-UniRule"/>
</dbReference>
<dbReference type="GO" id="GO:0005525">
    <property type="term" value="F:GTP binding"/>
    <property type="evidence" value="ECO:0007669"/>
    <property type="project" value="UniProtKB-KW"/>
</dbReference>
<keyword evidence="6" id="KW-0342">GTP-binding</keyword>
<organism evidence="10 11">
    <name type="scientific">Candidatus Kaiserbacteria bacterium RIFCSPHIGHO2_01_FULL_56_24</name>
    <dbReference type="NCBI Taxonomy" id="1798487"/>
    <lineage>
        <taxon>Bacteria</taxon>
        <taxon>Candidatus Kaiseribacteriota</taxon>
    </lineage>
</organism>
<dbReference type="FunFam" id="3.40.50.300:FF:000019">
    <property type="entry name" value="Translation initiation factor IF-2"/>
    <property type="match status" value="1"/>
</dbReference>
<keyword evidence="3 8" id="KW-0396">Initiation factor</keyword>
<dbReference type="Gene3D" id="2.40.30.10">
    <property type="entry name" value="Translation factors"/>
    <property type="match status" value="2"/>
</dbReference>
<name>A0A1F6DHL1_9BACT</name>
<dbReference type="InterPro" id="IPR053905">
    <property type="entry name" value="EF-G-like_DII"/>
</dbReference>
<dbReference type="InterPro" id="IPR015760">
    <property type="entry name" value="TIF_IF2"/>
</dbReference>
<keyword evidence="5 8" id="KW-0648">Protein biosynthesis</keyword>
<comment type="function">
    <text evidence="8">One of the essential components for the initiation of protein synthesis. Protects formylmethionyl-tRNA from spontaneous hydrolysis and promotes its binding to the 30S ribosomal subunits. Also involved in the hydrolysis of GTP during the formation of the 70S ribosomal complex.</text>
</comment>
<evidence type="ECO:0000313" key="10">
    <source>
        <dbReference type="EMBL" id="OGG60810.1"/>
    </source>
</evidence>
<dbReference type="GO" id="GO:0003924">
    <property type="term" value="F:GTPase activity"/>
    <property type="evidence" value="ECO:0007669"/>
    <property type="project" value="InterPro"/>
</dbReference>
<dbReference type="Pfam" id="PF11987">
    <property type="entry name" value="IF-2"/>
    <property type="match status" value="1"/>
</dbReference>
<evidence type="ECO:0000256" key="1">
    <source>
        <dbReference type="ARBA" id="ARBA00007733"/>
    </source>
</evidence>
<dbReference type="PANTHER" id="PTHR43381">
    <property type="entry name" value="TRANSLATION INITIATION FACTOR IF-2-RELATED"/>
    <property type="match status" value="1"/>
</dbReference>
<accession>A0A1F6DHL1</accession>
<dbReference type="GO" id="GO:0005737">
    <property type="term" value="C:cytoplasm"/>
    <property type="evidence" value="ECO:0007669"/>
    <property type="project" value="UniProtKB-UniRule"/>
</dbReference>
<evidence type="ECO:0000313" key="11">
    <source>
        <dbReference type="Proteomes" id="UP000176377"/>
    </source>
</evidence>
<dbReference type="InterPro" id="IPR036925">
    <property type="entry name" value="TIF_IF2_dom3_sf"/>
</dbReference>
<comment type="caution">
    <text evidence="10">The sequence shown here is derived from an EMBL/GenBank/DDBJ whole genome shotgun (WGS) entry which is preliminary data.</text>
</comment>
<dbReference type="SUPFAM" id="SSF52156">
    <property type="entry name" value="Initiation factor IF2/eIF5b, domain 3"/>
    <property type="match status" value="1"/>
</dbReference>
<dbReference type="InterPro" id="IPR000795">
    <property type="entry name" value="T_Tr_GTP-bd_dom"/>
</dbReference>
<proteinExistence type="inferred from homology"/>
<evidence type="ECO:0000259" key="9">
    <source>
        <dbReference type="PROSITE" id="PS51722"/>
    </source>
</evidence>
<dbReference type="SUPFAM" id="SSF50447">
    <property type="entry name" value="Translation proteins"/>
    <property type="match status" value="2"/>
</dbReference>
<dbReference type="Proteomes" id="UP000176377">
    <property type="component" value="Unassembled WGS sequence"/>
</dbReference>
<dbReference type="Gene3D" id="3.40.50.10050">
    <property type="entry name" value="Translation initiation factor IF- 2, domain 3"/>
    <property type="match status" value="1"/>
</dbReference>
<evidence type="ECO:0000256" key="4">
    <source>
        <dbReference type="ARBA" id="ARBA00022741"/>
    </source>
</evidence>
<dbReference type="Pfam" id="PF22042">
    <property type="entry name" value="EF-G_D2"/>
    <property type="match status" value="1"/>
</dbReference>
<reference evidence="10 11" key="1">
    <citation type="journal article" date="2016" name="Nat. Commun.">
        <title>Thousands of microbial genomes shed light on interconnected biogeochemical processes in an aquifer system.</title>
        <authorList>
            <person name="Anantharaman K."/>
            <person name="Brown C.T."/>
            <person name="Hug L.A."/>
            <person name="Sharon I."/>
            <person name="Castelle C.J."/>
            <person name="Probst A.J."/>
            <person name="Thomas B.C."/>
            <person name="Singh A."/>
            <person name="Wilkins M.J."/>
            <person name="Karaoz U."/>
            <person name="Brodie E.L."/>
            <person name="Williams K.H."/>
            <person name="Hubbard S.S."/>
            <person name="Banfield J.F."/>
        </authorList>
    </citation>
    <scope>NUCLEOTIDE SEQUENCE [LARGE SCALE GENOMIC DNA]</scope>
</reference>
<sequence length="498" mass="53589">MKASSQQVERPPIVAVLGHVDHGKSTLLDYIRKTNTVAKEAGGITQHVAAYEVEHEREGVLKRITFIDTPGHAAFQAIRARGAKFADIAILVVAADDGVKAQTLEALASINASKTPFIVAINKIDKPNADLSRTQGSLLEQHVYLEKFGGDVPWTAISAKTGEGVDTLLDLILLVAEFQELKADPSLPAKGYVVEAHRDEKRGVAATLIINDGTLATGMAVRTGRAIAPVRIMEDHLGKTIKKASFSTPVALYGFDELPEVGAEFFAYKSRREAETDRPEMVRVANVSAAEETSGRFFLPIIIRADVTGSLEGIMHEIAKIGDEHSAVQVVLSGVGAISENDVKAALSSSVTPAVIVGFDVPVDSLARESARQHGIQIETFDIIYKLAERLQELLATAAPKRQIEEPLGKAKVLKQFSTRKEKHVVGGSVLDGRIEKNASVHITRRGVEVGLGKVTGLQSHKQTVERVETGGEFGAEITANCDVAQGDTLECFRTMTV</sequence>
<evidence type="ECO:0000256" key="8">
    <source>
        <dbReference type="RuleBase" id="RU000644"/>
    </source>
</evidence>
<dbReference type="EMBL" id="MFLA01000001">
    <property type="protein sequence ID" value="OGG60810.1"/>
    <property type="molecule type" value="Genomic_DNA"/>
</dbReference>
<dbReference type="PRINTS" id="PR00315">
    <property type="entry name" value="ELONGATNFCT"/>
</dbReference>
<dbReference type="FunFam" id="3.40.50.10050:FF:000001">
    <property type="entry name" value="Translation initiation factor IF-2"/>
    <property type="match status" value="1"/>
</dbReference>
<dbReference type="InterPro" id="IPR005225">
    <property type="entry name" value="Small_GTP-bd"/>
</dbReference>
<dbReference type="AlphaFoldDB" id="A0A1F6DHL1"/>